<sequence>MEKWRRRRLKTFGFWAMYLASLAAVAAGPAAVGARPFPRQFTSGGTALTLYQPQLDSWRGTQLEGRFAMSVKTGTHAGADGKAVDKLTTPPDSLKQVLAVGRCTYAPIPPN</sequence>
<organism evidence="2 3">
    <name type="scientific">Luteimonas cucumeris</name>
    <dbReference type="NCBI Taxonomy" id="985012"/>
    <lineage>
        <taxon>Bacteria</taxon>
        <taxon>Pseudomonadati</taxon>
        <taxon>Pseudomonadota</taxon>
        <taxon>Gammaproteobacteria</taxon>
        <taxon>Lysobacterales</taxon>
        <taxon>Lysobacteraceae</taxon>
        <taxon>Luteimonas</taxon>
    </lineage>
</organism>
<name>A0A562LBG2_9GAMM</name>
<dbReference type="EMBL" id="VLKN01000002">
    <property type="protein sequence ID" value="TWI04971.1"/>
    <property type="molecule type" value="Genomic_DNA"/>
</dbReference>
<evidence type="ECO:0000256" key="1">
    <source>
        <dbReference type="SAM" id="SignalP"/>
    </source>
</evidence>
<keyword evidence="3" id="KW-1185">Reference proteome</keyword>
<proteinExistence type="predicted"/>
<dbReference type="Proteomes" id="UP000315167">
    <property type="component" value="Unassembled WGS sequence"/>
</dbReference>
<accession>A0A562LBG2</accession>
<dbReference type="RefSeq" id="WP_144898616.1">
    <property type="nucleotide sequence ID" value="NZ_VLKN01000002.1"/>
</dbReference>
<dbReference type="OrthoDB" id="102964at2"/>
<evidence type="ECO:0000313" key="2">
    <source>
        <dbReference type="EMBL" id="TWI04971.1"/>
    </source>
</evidence>
<feature type="signal peptide" evidence="1">
    <location>
        <begin position="1"/>
        <end position="26"/>
    </location>
</feature>
<dbReference type="AlphaFoldDB" id="A0A562LBG2"/>
<gene>
    <name evidence="2" type="ORF">IP90_01113</name>
</gene>
<comment type="caution">
    <text evidence="2">The sequence shown here is derived from an EMBL/GenBank/DDBJ whole genome shotgun (WGS) entry which is preliminary data.</text>
</comment>
<reference evidence="2 3" key="1">
    <citation type="journal article" date="2015" name="Stand. Genomic Sci.">
        <title>Genomic Encyclopedia of Bacterial and Archaeal Type Strains, Phase III: the genomes of soil and plant-associated and newly described type strains.</title>
        <authorList>
            <person name="Whitman W.B."/>
            <person name="Woyke T."/>
            <person name="Klenk H.P."/>
            <person name="Zhou Y."/>
            <person name="Lilburn T.G."/>
            <person name="Beck B.J."/>
            <person name="De Vos P."/>
            <person name="Vandamme P."/>
            <person name="Eisen J.A."/>
            <person name="Garrity G."/>
            <person name="Hugenholtz P."/>
            <person name="Kyrpides N.C."/>
        </authorList>
    </citation>
    <scope>NUCLEOTIDE SEQUENCE [LARGE SCALE GENOMIC DNA]</scope>
    <source>
        <strain evidence="2 3">CGMCC 1.10821</strain>
    </source>
</reference>
<keyword evidence="1" id="KW-0732">Signal</keyword>
<evidence type="ECO:0000313" key="3">
    <source>
        <dbReference type="Proteomes" id="UP000315167"/>
    </source>
</evidence>
<feature type="chain" id="PRO_5021880904" evidence="1">
    <location>
        <begin position="27"/>
        <end position="111"/>
    </location>
</feature>
<protein>
    <submittedName>
        <fullName evidence="2">Uncharacterized protein</fullName>
    </submittedName>
</protein>